<sequence>MEKTLTYAIIGGLVGIVVTLLITNYSVNNRNYGMMRMMGMGGGIETMMRGEKCPMMEEGEKNEDMGMSINEMTGSLIGVRGEEFEKAFIETMIAHHQGAIDMANLIPSRTGKPELNKLGEDIISAQSKEIEMMEDWMEEWFD</sequence>
<evidence type="ECO:0000313" key="4">
    <source>
        <dbReference type="Proteomes" id="UP000177060"/>
    </source>
</evidence>
<dbReference type="AlphaFoldDB" id="A0A1F8BNN5"/>
<keyword evidence="1" id="KW-0472">Membrane</keyword>
<evidence type="ECO:0000256" key="1">
    <source>
        <dbReference type="SAM" id="Phobius"/>
    </source>
</evidence>
<comment type="caution">
    <text evidence="3">The sequence shown here is derived from an EMBL/GenBank/DDBJ whole genome shotgun (WGS) entry which is preliminary data.</text>
</comment>
<gene>
    <name evidence="3" type="ORF">A3A52_01630</name>
</gene>
<accession>A0A1F8BNN5</accession>
<dbReference type="Pfam" id="PF03713">
    <property type="entry name" value="DUF305"/>
    <property type="match status" value="1"/>
</dbReference>
<keyword evidence="1" id="KW-0812">Transmembrane</keyword>
<protein>
    <recommendedName>
        <fullName evidence="2">DUF305 domain-containing protein</fullName>
    </recommendedName>
</protein>
<reference evidence="3 4" key="1">
    <citation type="journal article" date="2016" name="Nat. Commun.">
        <title>Thousands of microbial genomes shed light on interconnected biogeochemical processes in an aquifer system.</title>
        <authorList>
            <person name="Anantharaman K."/>
            <person name="Brown C.T."/>
            <person name="Hug L.A."/>
            <person name="Sharon I."/>
            <person name="Castelle C.J."/>
            <person name="Probst A.J."/>
            <person name="Thomas B.C."/>
            <person name="Singh A."/>
            <person name="Wilkins M.J."/>
            <person name="Karaoz U."/>
            <person name="Brodie E.L."/>
            <person name="Williams K.H."/>
            <person name="Hubbard S.S."/>
            <person name="Banfield J.F."/>
        </authorList>
    </citation>
    <scope>NUCLEOTIDE SEQUENCE [LARGE SCALE GENOMIC DNA]</scope>
</reference>
<dbReference type="InterPro" id="IPR012347">
    <property type="entry name" value="Ferritin-like"/>
</dbReference>
<dbReference type="PANTHER" id="PTHR36933:SF1">
    <property type="entry name" value="SLL0788 PROTEIN"/>
    <property type="match status" value="1"/>
</dbReference>
<feature type="domain" description="DUF305" evidence="2">
    <location>
        <begin position="37"/>
        <end position="136"/>
    </location>
</feature>
<evidence type="ECO:0000259" key="2">
    <source>
        <dbReference type="Pfam" id="PF03713"/>
    </source>
</evidence>
<organism evidence="3 4">
    <name type="scientific">Candidatus Woesebacteria bacterium RIFCSPLOWO2_01_FULL_39_14</name>
    <dbReference type="NCBI Taxonomy" id="1802518"/>
    <lineage>
        <taxon>Bacteria</taxon>
        <taxon>Candidatus Woeseibacteriota</taxon>
    </lineage>
</organism>
<proteinExistence type="predicted"/>
<keyword evidence="1" id="KW-1133">Transmembrane helix</keyword>
<evidence type="ECO:0000313" key="3">
    <source>
        <dbReference type="EMBL" id="OGM65560.1"/>
    </source>
</evidence>
<name>A0A1F8BNN5_9BACT</name>
<dbReference type="PANTHER" id="PTHR36933">
    <property type="entry name" value="SLL0788 PROTEIN"/>
    <property type="match status" value="1"/>
</dbReference>
<feature type="transmembrane region" description="Helical" evidence="1">
    <location>
        <begin position="6"/>
        <end position="27"/>
    </location>
</feature>
<dbReference type="Gene3D" id="1.20.1260.10">
    <property type="match status" value="1"/>
</dbReference>
<dbReference type="Proteomes" id="UP000177060">
    <property type="component" value="Unassembled WGS sequence"/>
</dbReference>
<dbReference type="InterPro" id="IPR005183">
    <property type="entry name" value="DUF305_CopM-like"/>
</dbReference>
<dbReference type="EMBL" id="MGHE01000003">
    <property type="protein sequence ID" value="OGM65560.1"/>
    <property type="molecule type" value="Genomic_DNA"/>
</dbReference>